<feature type="compositionally biased region" description="Pro residues" evidence="3">
    <location>
        <begin position="676"/>
        <end position="687"/>
    </location>
</feature>
<feature type="compositionally biased region" description="Polar residues" evidence="3">
    <location>
        <begin position="1219"/>
        <end position="1239"/>
    </location>
</feature>
<feature type="compositionally biased region" description="Acidic residues" evidence="3">
    <location>
        <begin position="827"/>
        <end position="841"/>
    </location>
</feature>
<organism evidence="6 7">
    <name type="scientific">Cordylochernes scorpioides</name>
    <dbReference type="NCBI Taxonomy" id="51811"/>
    <lineage>
        <taxon>Eukaryota</taxon>
        <taxon>Metazoa</taxon>
        <taxon>Ecdysozoa</taxon>
        <taxon>Arthropoda</taxon>
        <taxon>Chelicerata</taxon>
        <taxon>Arachnida</taxon>
        <taxon>Pseudoscorpiones</taxon>
        <taxon>Cheliferoidea</taxon>
        <taxon>Chernetidae</taxon>
        <taxon>Cordylochernes</taxon>
    </lineage>
</organism>
<feature type="region of interest" description="Disordered" evidence="3">
    <location>
        <begin position="568"/>
        <end position="598"/>
    </location>
</feature>
<keyword evidence="7" id="KW-1185">Reference proteome</keyword>
<evidence type="ECO:0000256" key="2">
    <source>
        <dbReference type="ARBA" id="ARBA00034124"/>
    </source>
</evidence>
<dbReference type="PROSITE" id="PS50086">
    <property type="entry name" value="TBC_RABGAP"/>
    <property type="match status" value="2"/>
</dbReference>
<dbReference type="InterPro" id="IPR000195">
    <property type="entry name" value="Rab-GAP-TBC_dom"/>
</dbReference>
<dbReference type="Gene3D" id="2.30.29.230">
    <property type="match status" value="2"/>
</dbReference>
<dbReference type="CDD" id="cd15784">
    <property type="entry name" value="PH_RUTBC"/>
    <property type="match status" value="1"/>
</dbReference>
<dbReference type="Gene3D" id="1.10.472.80">
    <property type="entry name" value="Ypt/Rab-GAP domain of gyp1p, domain 3"/>
    <property type="match status" value="2"/>
</dbReference>
<dbReference type="PANTHER" id="PTHR22957">
    <property type="entry name" value="TBC1 DOMAIN FAMILY MEMBER GTPASE-ACTIVATING PROTEIN"/>
    <property type="match status" value="1"/>
</dbReference>
<dbReference type="Pfam" id="PF02759">
    <property type="entry name" value="RUN"/>
    <property type="match status" value="2"/>
</dbReference>
<dbReference type="InterPro" id="IPR035969">
    <property type="entry name" value="Rab-GAP_TBC_sf"/>
</dbReference>
<comment type="similarity">
    <text evidence="2">Belongs to the RUTBC family.</text>
</comment>
<dbReference type="PANTHER" id="PTHR22957:SF502">
    <property type="entry name" value="SMALL G PROTEIN SIGNALING MODULATOR 2-RELATED"/>
    <property type="match status" value="1"/>
</dbReference>
<feature type="region of interest" description="Disordered" evidence="3">
    <location>
        <begin position="1190"/>
        <end position="1284"/>
    </location>
</feature>
<evidence type="ECO:0000313" key="7">
    <source>
        <dbReference type="Proteomes" id="UP001235939"/>
    </source>
</evidence>
<feature type="compositionally biased region" description="Low complexity" evidence="3">
    <location>
        <begin position="1193"/>
        <end position="1203"/>
    </location>
</feature>
<dbReference type="SMART" id="SM00164">
    <property type="entry name" value="TBC"/>
    <property type="match status" value="2"/>
</dbReference>
<dbReference type="InterPro" id="IPR037745">
    <property type="entry name" value="SGSM1/2"/>
</dbReference>
<dbReference type="Gene3D" id="1.10.8.270">
    <property type="entry name" value="putative rabgap domain of human tbc1 domain family member 14 like domains"/>
    <property type="match status" value="2"/>
</dbReference>
<dbReference type="InterPro" id="IPR021935">
    <property type="entry name" value="SGSM1/2_RBD"/>
</dbReference>
<reference evidence="6 7" key="1">
    <citation type="submission" date="2022-01" db="EMBL/GenBank/DDBJ databases">
        <title>A chromosomal length assembly of Cordylochernes scorpioides.</title>
        <authorList>
            <person name="Zeh D."/>
            <person name="Zeh J."/>
        </authorList>
    </citation>
    <scope>NUCLEOTIDE SEQUENCE [LARGE SCALE GENOMIC DNA]</scope>
    <source>
        <strain evidence="6">IN4F17</strain>
        <tissue evidence="6">Whole Body</tissue>
    </source>
</reference>
<proteinExistence type="inferred from homology"/>
<protein>
    <submittedName>
        <fullName evidence="6">SGSM2</fullName>
    </submittedName>
</protein>
<dbReference type="InterPro" id="IPR004012">
    <property type="entry name" value="Run_dom"/>
</dbReference>
<feature type="region of interest" description="Disordered" evidence="3">
    <location>
        <begin position="258"/>
        <end position="288"/>
    </location>
</feature>
<feature type="domain" description="RUN" evidence="5">
    <location>
        <begin position="197"/>
        <end position="362"/>
    </location>
</feature>
<feature type="compositionally biased region" description="Acidic residues" evidence="3">
    <location>
        <begin position="1459"/>
        <end position="1473"/>
    </location>
</feature>
<feature type="region of interest" description="Disordered" evidence="3">
    <location>
        <begin position="1435"/>
        <end position="1515"/>
    </location>
</feature>
<dbReference type="SUPFAM" id="SSF140741">
    <property type="entry name" value="RUN domain-like"/>
    <property type="match status" value="2"/>
</dbReference>
<feature type="domain" description="Rab-GAP TBC" evidence="4">
    <location>
        <begin position="742"/>
        <end position="1046"/>
    </location>
</feature>
<evidence type="ECO:0000259" key="4">
    <source>
        <dbReference type="PROSITE" id="PS50086"/>
    </source>
</evidence>
<keyword evidence="1" id="KW-0343">GTPase activation</keyword>
<sequence>MAASDMRNRRHVQPLLTWSTNAAHPVSLEPLQAAVDACLAHGLKRRALGLFKTNSTTALVQKVAKNFELASVVANMVATIENQDPNKRSSSSSDSLNRLKGGPQAQGNKKPGVAATTCSSNVTRYLWIRIALFEKHLAKIVDHLVQNSSKYYEKDALVADPVAGQILASLLVGPCALDYSKMKTADHLWTDPPADELVQRHRLSSGLTAVDACLAHGLKRRALGLFKTNSTTALVQKVAKNFELASVVANMVATIENQDPNKRSSSSSDSLNRLKGGPQAQANKKPGVAATTCSSNVTRYLWIRIALFEKHLAKIVDHLVQNSSKYYEKDALVADPVAGQILASLLVGPCALDYSKMKTADHLWTDPPADELVQRHRLSSGLSTSSSAGKPTTPPSLRRLGLQYRRDAAPKTSSSGSEDRVAFTPREYVDSLHQNSKTTLLYGKNNVIMQPRDNVEAMPGYLSLHQYYDTLTIKWTPNQIMNGCCSSESSSDSAASLDKSIFWDYAFSIDVSNIVYVHCHQHEENGGTVVLVGLDGVQRPPIHFPKGGHLLTFLTCLETGLLPQGQLDPPLWSQRGKGKVFPKLKKRGKKSPSGNQEDDQADYVFRILTSLKPESICKSSGLRYSSLLTPAISTAEELLDPKSPPERNNVASSRHAALRHHSSSTSSNGSFATEVSPPPSATSPKPPTGQSIQILCATMKRQIISRAFYGYASKGLTVDAWATFNSADPDVNELYRLVYFGGVEHTLRKIVWPYLLGHYQLGWSSNQCHEHDASVRRCYETTMSEWLVVEAIVQQRDREMNAAAKLSSGSTEIPLTADTGTDSKEDHEEEVFEISDTEDPASQEPRVESSGRKPLLRHPPLESTVEDLPPPADNSPVSPTSSSGGGIYSVELLDKFSLNLHRIDKDVQRCDRNFWYFSLTHNLEKLRNIMCTYVWEHLDVGYVQGMCDLVAPLLVIFDDEMMTYSCFCELMKRMVSNFPNGGAMDNHFANMRSLIQILDAELFDLMHQNGDYTHFYFCYRWFLLDFKRELVYDDVFAVWEAIWAAAHVASRNFVLFLALALVEYYRDIILENNMDFTDIIRFFNESPLAEQLAHLAVRGLARVGQAAALVSPEAQWKQYRRDAAPKTSSSGSEDRVAFTPREYVDSLHQNSKTTLLYGKNNVIMQPATSPSTSTTTPLTIKWTPNQIMNGCCSSESSSDSAASLDKRGERGDGGPSGDWTVSSGHPSTSPREAISSPSSPVWRLDCSPGAARPPTLVTEGQRQGIPQTKKRGKKSPSGNQEDDQADYVFRILTSLKPESICKSSGLRYSSLLTPAISTAEELLDPQESTRTQQCGILASRSPSTSFLLHLLQRQFCHGSVPTSLRYLSKPPTGTRGTGHDIMVWPYLLGHYQLGWSSNQCHEHDASVRRCYETTMSEWLVVEAIVQQRDREMNAAAKLSSGSTEIPLTADTGTDSKEDHEEEVFEISDTEDPASQEPRVESSGRKPLLRHPPLESTVEDLPPPADNSPVSPTSSSGGGIYSVELLDKFSLNLHRIDKDVQRCDRNFWYFSLTHNLEKLRNIMCTYVWEHLDVGYVQGMCDLVAPLLVIFDDEMMTYSCFCELMKRMVSNFPNGGAMDNHFANMRSLIQILDAELFDLMHQNGDYTHFYFCYRWFLLDFKRELVYDDVFAVWEAIWAAAHVASRNFVLFLALALVEYYRDIILENNMDFTDIIRFFNEMAERHDAKAVLRIARDLVLQIQTLIDNK</sequence>
<feature type="domain" description="Rab-GAP TBC" evidence="4">
    <location>
        <begin position="1518"/>
        <end position="1678"/>
    </location>
</feature>
<evidence type="ECO:0000256" key="1">
    <source>
        <dbReference type="ARBA" id="ARBA00022468"/>
    </source>
</evidence>
<dbReference type="SMART" id="SM00593">
    <property type="entry name" value="RUN"/>
    <property type="match status" value="2"/>
</dbReference>
<dbReference type="SUPFAM" id="SSF47923">
    <property type="entry name" value="Ypt/Rab-GAP domain of gyp1p"/>
    <property type="match status" value="4"/>
</dbReference>
<feature type="region of interest" description="Disordered" evidence="3">
    <location>
        <begin position="803"/>
        <end position="883"/>
    </location>
</feature>
<feature type="compositionally biased region" description="Basic residues" evidence="3">
    <location>
        <begin position="576"/>
        <end position="590"/>
    </location>
</feature>
<evidence type="ECO:0000313" key="6">
    <source>
        <dbReference type="EMBL" id="UYV77675.1"/>
    </source>
</evidence>
<name>A0ABY6LDB5_9ARAC</name>
<dbReference type="Gene3D" id="1.20.58.900">
    <property type="match status" value="2"/>
</dbReference>
<dbReference type="Pfam" id="PF12068">
    <property type="entry name" value="PH_RBD"/>
    <property type="match status" value="1"/>
</dbReference>
<dbReference type="CDD" id="cd17687">
    <property type="entry name" value="RUN_SGSM1_like"/>
    <property type="match status" value="1"/>
</dbReference>
<dbReference type="EMBL" id="CP092877">
    <property type="protein sequence ID" value="UYV77675.1"/>
    <property type="molecule type" value="Genomic_DNA"/>
</dbReference>
<feature type="region of interest" description="Disordered" evidence="3">
    <location>
        <begin position="377"/>
        <end position="420"/>
    </location>
</feature>
<feature type="region of interest" description="Disordered" evidence="3">
    <location>
        <begin position="82"/>
        <end position="114"/>
    </location>
</feature>
<dbReference type="Proteomes" id="UP001235939">
    <property type="component" value="Chromosome 15"/>
</dbReference>
<dbReference type="Pfam" id="PF00566">
    <property type="entry name" value="RabGAP-TBC"/>
    <property type="match status" value="2"/>
</dbReference>
<dbReference type="PROSITE" id="PS50826">
    <property type="entry name" value="RUN"/>
    <property type="match status" value="2"/>
</dbReference>
<accession>A0ABY6LDB5</accession>
<gene>
    <name evidence="6" type="ORF">LAZ67_15001886</name>
</gene>
<evidence type="ECO:0000259" key="5">
    <source>
        <dbReference type="PROSITE" id="PS50826"/>
    </source>
</evidence>
<dbReference type="InterPro" id="IPR037213">
    <property type="entry name" value="Run_dom_sf"/>
</dbReference>
<feature type="domain" description="RUN" evidence="5">
    <location>
        <begin position="22"/>
        <end position="187"/>
    </location>
</feature>
<evidence type="ECO:0000256" key="3">
    <source>
        <dbReference type="SAM" id="MobiDB-lite"/>
    </source>
</evidence>
<feature type="region of interest" description="Disordered" evidence="3">
    <location>
        <begin position="638"/>
        <end position="689"/>
    </location>
</feature>